<gene>
    <name evidence="8" type="ORF">WMY93_030622</name>
</gene>
<dbReference type="SUPFAM" id="SSF50729">
    <property type="entry name" value="PH domain-like"/>
    <property type="match status" value="1"/>
</dbReference>
<evidence type="ECO:0000256" key="3">
    <source>
        <dbReference type="ARBA" id="ARBA00022490"/>
    </source>
</evidence>
<evidence type="ECO:0000256" key="2">
    <source>
        <dbReference type="ARBA" id="ARBA00004496"/>
    </source>
</evidence>
<feature type="region of interest" description="Disordered" evidence="6">
    <location>
        <begin position="254"/>
        <end position="278"/>
    </location>
</feature>
<dbReference type="Pfam" id="PF23012">
    <property type="entry name" value="Syntrophin_4th"/>
    <property type="match status" value="1"/>
</dbReference>
<dbReference type="GO" id="GO:0016010">
    <property type="term" value="C:dystrophin-associated glycoprotein complex"/>
    <property type="evidence" value="ECO:0007669"/>
    <property type="project" value="TreeGrafter"/>
</dbReference>
<proteinExistence type="predicted"/>
<organism evidence="8 9">
    <name type="scientific">Mugilogobius chulae</name>
    <name type="common">yellowstripe goby</name>
    <dbReference type="NCBI Taxonomy" id="88201"/>
    <lineage>
        <taxon>Eukaryota</taxon>
        <taxon>Metazoa</taxon>
        <taxon>Chordata</taxon>
        <taxon>Craniata</taxon>
        <taxon>Vertebrata</taxon>
        <taxon>Euteleostomi</taxon>
        <taxon>Actinopterygii</taxon>
        <taxon>Neopterygii</taxon>
        <taxon>Teleostei</taxon>
        <taxon>Neoteleostei</taxon>
        <taxon>Acanthomorphata</taxon>
        <taxon>Gobiaria</taxon>
        <taxon>Gobiiformes</taxon>
        <taxon>Gobioidei</taxon>
        <taxon>Gobiidae</taxon>
        <taxon>Gobionellinae</taxon>
        <taxon>Mugilogobius</taxon>
    </lineage>
</organism>
<reference evidence="9" key="1">
    <citation type="submission" date="2024-04" db="EMBL/GenBank/DDBJ databases">
        <title>Salinicola lusitanus LLJ914,a marine bacterium isolated from the Okinawa Trough.</title>
        <authorList>
            <person name="Li J."/>
        </authorList>
    </citation>
    <scope>NUCLEOTIDE SEQUENCE [LARGE SCALE GENOMIC DNA]</scope>
</reference>
<dbReference type="SMART" id="SM00233">
    <property type="entry name" value="PH"/>
    <property type="match status" value="2"/>
</dbReference>
<evidence type="ECO:0000313" key="8">
    <source>
        <dbReference type="EMBL" id="KAK7880255.1"/>
    </source>
</evidence>
<comment type="subcellular location">
    <subcellularLocation>
        <location evidence="2">Cytoplasm</location>
    </subcellularLocation>
    <subcellularLocation>
        <location evidence="1">Membrane</location>
        <topology evidence="1">Peripheral membrane protein</topology>
    </subcellularLocation>
</comment>
<evidence type="ECO:0000259" key="7">
    <source>
        <dbReference type="PROSITE" id="PS50003"/>
    </source>
</evidence>
<feature type="region of interest" description="Disordered" evidence="6">
    <location>
        <begin position="391"/>
        <end position="483"/>
    </location>
</feature>
<keyword evidence="9" id="KW-1185">Reference proteome</keyword>
<dbReference type="Proteomes" id="UP001460270">
    <property type="component" value="Unassembled WGS sequence"/>
</dbReference>
<dbReference type="GO" id="GO:0042383">
    <property type="term" value="C:sarcolemma"/>
    <property type="evidence" value="ECO:0007669"/>
    <property type="project" value="TreeGrafter"/>
</dbReference>
<evidence type="ECO:0000256" key="1">
    <source>
        <dbReference type="ARBA" id="ARBA00004170"/>
    </source>
</evidence>
<keyword evidence="5" id="KW-0472">Membrane</keyword>
<evidence type="ECO:0000256" key="6">
    <source>
        <dbReference type="SAM" id="MobiDB-lite"/>
    </source>
</evidence>
<dbReference type="InterPro" id="IPR055108">
    <property type="entry name" value="Syntrophin_4th"/>
</dbReference>
<evidence type="ECO:0000313" key="9">
    <source>
        <dbReference type="Proteomes" id="UP001460270"/>
    </source>
</evidence>
<name>A0AAW0MM77_9GOBI</name>
<dbReference type="InterPro" id="IPR001849">
    <property type="entry name" value="PH_domain"/>
</dbReference>
<sequence>MSLKRREYDSATPDPAESQRHTDSETGPAAAAAADSEKSVCSYFRHLGHLLFNSTSATRSSPVAPNRRLPPHPKSDSPSSPKTRLPLHSGTDSYDSPPHTGLTPLLSPSPTPLLTPGHSPLLTHGPTPLLTPGSTLPSSLLVTLPSSLLVTLLTPGHTPLLTPGSTLPSSLLVISPPHSWSHSPPHSWSHFPPHSWSLSPPHSRSDSPPHPRVHTPLLIPSVSPVPVWSSFSHLSIKYIKEMSAFFKSSGSPGSALPWDSPPSTPQKGTSEPTPAEVREPRSIPLKMCQVSRKQCPPDTEHRYFEVVSSNRKNSLFLRAKDPAMAQSWYNAIQAGAASLLQRVKEELRNMQPHMDVKHLGWIAEQVSQGPERPVLALLTDRDLLLYNSLPENKESLNNPSKSYLSSQPGTGNKTHTTSTANVSPSQPGTGEHLIITTSTANFTHHTRTGELSRSQSGTGERITITTRYRRTSHSSQPGTGELHDHNQIQATSHLSQLGTGERITITTRYRRKYIKQYRRTHPIRYAITTSTGEHTSQPVQANKTLSQQYRQKTHKQVQANISLITTRYKRTTITTSTGEHLTHHNQVQANVYHHNQVQANFSPSQPGTGEQNTYHNQVQANHHHNQYSEHLTHHNQVQEHLTHHNQVQANISLITTSTGKHLTHHNQVQDGTSHSSQPGTRRTSHSSQPGTGERSHSSQPVQANVSLITTRYRRNNTLITTRVQRTNVSLVTTRYSERPLITTGTDERLTHHNQVQANISLITNRLVHSGPGKSSPLLDSELSFGVRSGTKQGVETHVFRVDSAKELSLWTHLLVEGCHSAAELVKEVTTACSWNGKECTLGVHIDEGFTLYTEEMGVRKSVLLQQPFERLKMSSDDGVRMMFLDFGGPELK</sequence>
<feature type="compositionally biased region" description="Polar residues" evidence="6">
    <location>
        <begin position="395"/>
        <end position="428"/>
    </location>
</feature>
<evidence type="ECO:0000256" key="5">
    <source>
        <dbReference type="ARBA" id="ARBA00023136"/>
    </source>
</evidence>
<dbReference type="GO" id="GO:0031594">
    <property type="term" value="C:neuromuscular junction"/>
    <property type="evidence" value="ECO:0007669"/>
    <property type="project" value="TreeGrafter"/>
</dbReference>
<feature type="compositionally biased region" description="Low complexity" evidence="6">
    <location>
        <begin position="96"/>
        <end position="106"/>
    </location>
</feature>
<feature type="region of interest" description="Disordered" evidence="6">
    <location>
        <begin position="664"/>
        <end position="703"/>
    </location>
</feature>
<dbReference type="GO" id="GO:0005737">
    <property type="term" value="C:cytoplasm"/>
    <property type="evidence" value="ECO:0007669"/>
    <property type="project" value="UniProtKB-SubCell"/>
</dbReference>
<dbReference type="PROSITE" id="PS50003">
    <property type="entry name" value="PH_DOMAIN"/>
    <property type="match status" value="1"/>
</dbReference>
<evidence type="ECO:0000256" key="4">
    <source>
        <dbReference type="ARBA" id="ARBA00022737"/>
    </source>
</evidence>
<feature type="compositionally biased region" description="Polar residues" evidence="6">
    <location>
        <begin position="664"/>
        <end position="690"/>
    </location>
</feature>
<dbReference type="Gene3D" id="2.30.29.30">
    <property type="entry name" value="Pleckstrin-homology domain (PH domain)/Phosphotyrosine-binding domain (PTB)"/>
    <property type="match status" value="1"/>
</dbReference>
<feature type="region of interest" description="Disordered" evidence="6">
    <location>
        <begin position="1"/>
        <end position="38"/>
    </location>
</feature>
<keyword evidence="3" id="KW-0963">Cytoplasm</keyword>
<dbReference type="InterPro" id="IPR015482">
    <property type="entry name" value="Syntrophin"/>
</dbReference>
<accession>A0AAW0MM77</accession>
<dbReference type="PANTHER" id="PTHR10554">
    <property type="entry name" value="SYNTROPHIN"/>
    <property type="match status" value="1"/>
</dbReference>
<dbReference type="EMBL" id="JBBPFD010000119">
    <property type="protein sequence ID" value="KAK7880255.1"/>
    <property type="molecule type" value="Genomic_DNA"/>
</dbReference>
<dbReference type="GO" id="GO:0005198">
    <property type="term" value="F:structural molecule activity"/>
    <property type="evidence" value="ECO:0007669"/>
    <property type="project" value="InterPro"/>
</dbReference>
<dbReference type="FunFam" id="2.30.29.30:FF:000536">
    <property type="entry name" value="Syntrophin alpha 1"/>
    <property type="match status" value="1"/>
</dbReference>
<dbReference type="PANTHER" id="PTHR10554:SF6">
    <property type="entry name" value="ALPHA-1-SYNTROPHIN"/>
    <property type="match status" value="1"/>
</dbReference>
<dbReference type="AlphaFoldDB" id="A0AAW0MM77"/>
<comment type="caution">
    <text evidence="8">The sequence shown here is derived from an EMBL/GenBank/DDBJ whole genome shotgun (WGS) entry which is preliminary data.</text>
</comment>
<keyword evidence="4" id="KW-0677">Repeat</keyword>
<feature type="domain" description="PH" evidence="7">
    <location>
        <begin position="282"/>
        <end position="337"/>
    </location>
</feature>
<dbReference type="Pfam" id="PF18012">
    <property type="entry name" value="PH_17"/>
    <property type="match status" value="1"/>
</dbReference>
<feature type="compositionally biased region" description="Polar residues" evidence="6">
    <location>
        <begin position="435"/>
        <end position="458"/>
    </location>
</feature>
<feature type="compositionally biased region" description="Low complexity" evidence="6">
    <location>
        <begin position="114"/>
        <end position="130"/>
    </location>
</feature>
<dbReference type="InterPro" id="IPR011993">
    <property type="entry name" value="PH-like_dom_sf"/>
</dbReference>
<protein>
    <recommendedName>
        <fullName evidence="7">PH domain-containing protein</fullName>
    </recommendedName>
</protein>
<dbReference type="InterPro" id="IPR041428">
    <property type="entry name" value="PHsplit_syntrophin"/>
</dbReference>
<feature type="region of interest" description="Disordered" evidence="6">
    <location>
        <begin position="56"/>
        <end position="130"/>
    </location>
</feature>